<keyword evidence="2" id="KW-1185">Reference proteome</keyword>
<evidence type="ECO:0000313" key="2">
    <source>
        <dbReference type="Proteomes" id="UP000799640"/>
    </source>
</evidence>
<reference evidence="1" key="1">
    <citation type="journal article" date="2020" name="Stud. Mycol.">
        <title>101 Dothideomycetes genomes: a test case for predicting lifestyles and emergence of pathogens.</title>
        <authorList>
            <person name="Haridas S."/>
            <person name="Albert R."/>
            <person name="Binder M."/>
            <person name="Bloem J."/>
            <person name="Labutti K."/>
            <person name="Salamov A."/>
            <person name="Andreopoulos B."/>
            <person name="Baker S."/>
            <person name="Barry K."/>
            <person name="Bills G."/>
            <person name="Bluhm B."/>
            <person name="Cannon C."/>
            <person name="Castanera R."/>
            <person name="Culley D."/>
            <person name="Daum C."/>
            <person name="Ezra D."/>
            <person name="Gonzalez J."/>
            <person name="Henrissat B."/>
            <person name="Kuo A."/>
            <person name="Liang C."/>
            <person name="Lipzen A."/>
            <person name="Lutzoni F."/>
            <person name="Magnuson J."/>
            <person name="Mondo S."/>
            <person name="Nolan M."/>
            <person name="Ohm R."/>
            <person name="Pangilinan J."/>
            <person name="Park H.-J."/>
            <person name="Ramirez L."/>
            <person name="Alfaro M."/>
            <person name="Sun H."/>
            <person name="Tritt A."/>
            <person name="Yoshinaga Y."/>
            <person name="Zwiers L.-H."/>
            <person name="Turgeon B."/>
            <person name="Goodwin S."/>
            <person name="Spatafora J."/>
            <person name="Crous P."/>
            <person name="Grigoriev I."/>
        </authorList>
    </citation>
    <scope>NUCLEOTIDE SEQUENCE</scope>
    <source>
        <strain evidence="1">CBS 262.69</strain>
    </source>
</reference>
<dbReference type="Proteomes" id="UP000799640">
    <property type="component" value="Unassembled WGS sequence"/>
</dbReference>
<dbReference type="AlphaFoldDB" id="A0A6G1I167"/>
<accession>A0A6G1I167</accession>
<name>A0A6G1I167_9PEZI</name>
<sequence>MRSNLARNFLPSPCSVLGAFHAHMNSHCSRRVQPLDQVVHCQFHRACCRALEWLGSVCSRTSMTVVAASKKQLDPATRAATRPFEKITACCYIAPHWGLPTRRGRPGELPPMVRQARRCCLRTWLGWLLCQSPPRLAEPEKEG</sequence>
<gene>
    <name evidence="1" type="ORF">EJ06DRAFT_368591</name>
</gene>
<evidence type="ECO:0000313" key="1">
    <source>
        <dbReference type="EMBL" id="KAF2401934.1"/>
    </source>
</evidence>
<proteinExistence type="predicted"/>
<protein>
    <submittedName>
        <fullName evidence="1">Uncharacterized protein</fullName>
    </submittedName>
</protein>
<dbReference type="EMBL" id="ML996692">
    <property type="protein sequence ID" value="KAF2401934.1"/>
    <property type="molecule type" value="Genomic_DNA"/>
</dbReference>
<organism evidence="1 2">
    <name type="scientific">Trichodelitschia bisporula</name>
    <dbReference type="NCBI Taxonomy" id="703511"/>
    <lineage>
        <taxon>Eukaryota</taxon>
        <taxon>Fungi</taxon>
        <taxon>Dikarya</taxon>
        <taxon>Ascomycota</taxon>
        <taxon>Pezizomycotina</taxon>
        <taxon>Dothideomycetes</taxon>
        <taxon>Dothideomycetes incertae sedis</taxon>
        <taxon>Phaeotrichales</taxon>
        <taxon>Phaeotrichaceae</taxon>
        <taxon>Trichodelitschia</taxon>
    </lineage>
</organism>